<dbReference type="GO" id="GO:0005524">
    <property type="term" value="F:ATP binding"/>
    <property type="evidence" value="ECO:0007669"/>
    <property type="project" value="UniProtKB-KW"/>
</dbReference>
<evidence type="ECO:0000256" key="10">
    <source>
        <dbReference type="ARBA" id="ARBA00023152"/>
    </source>
</evidence>
<dbReference type="InterPro" id="IPR015795">
    <property type="entry name" value="Pyrv_Knase_C"/>
</dbReference>
<dbReference type="InterPro" id="IPR015793">
    <property type="entry name" value="Pyrv_Knase_brl"/>
</dbReference>
<evidence type="ECO:0000259" key="15">
    <source>
        <dbReference type="Pfam" id="PF02887"/>
    </source>
</evidence>
<comment type="pathway">
    <text evidence="1 13">Carbohydrate degradation; glycolysis; pyruvate from D-glyceraldehyde 3-phosphate: step 5/5.</text>
</comment>
<organism evidence="16">
    <name type="scientific">uncultured Pyrinomonadaceae bacterium</name>
    <dbReference type="NCBI Taxonomy" id="2283094"/>
    <lineage>
        <taxon>Bacteria</taxon>
        <taxon>Pseudomonadati</taxon>
        <taxon>Acidobacteriota</taxon>
        <taxon>Blastocatellia</taxon>
        <taxon>Blastocatellales</taxon>
        <taxon>Pyrinomonadaceae</taxon>
        <taxon>environmental samples</taxon>
    </lineage>
</organism>
<accession>A0A6J4PV71</accession>
<dbReference type="Pfam" id="PF00224">
    <property type="entry name" value="PK"/>
    <property type="match status" value="1"/>
</dbReference>
<keyword evidence="6" id="KW-0547">Nucleotide-binding</keyword>
<evidence type="ECO:0000256" key="7">
    <source>
        <dbReference type="ARBA" id="ARBA00022777"/>
    </source>
</evidence>
<evidence type="ECO:0000259" key="14">
    <source>
        <dbReference type="Pfam" id="PF00224"/>
    </source>
</evidence>
<dbReference type="Gene3D" id="2.40.33.10">
    <property type="entry name" value="PK beta-barrel domain-like"/>
    <property type="match status" value="1"/>
</dbReference>
<dbReference type="NCBIfam" id="NF004491">
    <property type="entry name" value="PRK05826.1"/>
    <property type="match status" value="1"/>
</dbReference>
<dbReference type="InterPro" id="IPR036918">
    <property type="entry name" value="Pyrv_Knase_C_sf"/>
</dbReference>
<keyword evidence="9 13" id="KW-0460">Magnesium</keyword>
<feature type="domain" description="Pyruvate kinase C-terminal" evidence="15">
    <location>
        <begin position="362"/>
        <end position="463"/>
    </location>
</feature>
<dbReference type="GO" id="GO:0030955">
    <property type="term" value="F:potassium ion binding"/>
    <property type="evidence" value="ECO:0007669"/>
    <property type="project" value="UniProtKB-UniRule"/>
</dbReference>
<dbReference type="Pfam" id="PF02887">
    <property type="entry name" value="PK_C"/>
    <property type="match status" value="1"/>
</dbReference>
<dbReference type="PRINTS" id="PR01050">
    <property type="entry name" value="PYRUVTKNASE"/>
</dbReference>
<dbReference type="InterPro" id="IPR011037">
    <property type="entry name" value="Pyrv_Knase-like_insert_dom_sf"/>
</dbReference>
<dbReference type="EMBL" id="CADCUR010000269">
    <property type="protein sequence ID" value="CAA9420505.1"/>
    <property type="molecule type" value="Genomic_DNA"/>
</dbReference>
<evidence type="ECO:0000256" key="9">
    <source>
        <dbReference type="ARBA" id="ARBA00022842"/>
    </source>
</evidence>
<dbReference type="AlphaFoldDB" id="A0A6J4PV71"/>
<evidence type="ECO:0000256" key="2">
    <source>
        <dbReference type="ARBA" id="ARBA00008663"/>
    </source>
</evidence>
<dbReference type="SUPFAM" id="SSF50800">
    <property type="entry name" value="PK beta-barrel domain-like"/>
    <property type="match status" value="1"/>
</dbReference>
<evidence type="ECO:0000256" key="11">
    <source>
        <dbReference type="ARBA" id="ARBA00023317"/>
    </source>
</evidence>
<dbReference type="Gene3D" id="3.40.1380.20">
    <property type="entry name" value="Pyruvate kinase, C-terminal domain"/>
    <property type="match status" value="1"/>
</dbReference>
<keyword evidence="10 13" id="KW-0324">Glycolysis</keyword>
<keyword evidence="5" id="KW-0479">Metal-binding</keyword>
<dbReference type="GO" id="GO:0000287">
    <property type="term" value="F:magnesium ion binding"/>
    <property type="evidence" value="ECO:0007669"/>
    <property type="project" value="UniProtKB-UniRule"/>
</dbReference>
<reference evidence="16" key="1">
    <citation type="submission" date="2020-02" db="EMBL/GenBank/DDBJ databases">
        <authorList>
            <person name="Meier V. D."/>
        </authorList>
    </citation>
    <scope>NUCLEOTIDE SEQUENCE</scope>
    <source>
        <strain evidence="16">AVDCRST_MAG74</strain>
    </source>
</reference>
<evidence type="ECO:0000256" key="3">
    <source>
        <dbReference type="ARBA" id="ARBA00012142"/>
    </source>
</evidence>
<protein>
    <recommendedName>
        <fullName evidence="3 12">Pyruvate kinase</fullName>
        <ecNumber evidence="3 12">2.7.1.40</ecNumber>
    </recommendedName>
</protein>
<evidence type="ECO:0000256" key="13">
    <source>
        <dbReference type="RuleBase" id="RU000504"/>
    </source>
</evidence>
<dbReference type="NCBIfam" id="NF004978">
    <property type="entry name" value="PRK06354.1"/>
    <property type="match status" value="1"/>
</dbReference>
<name>A0A6J4PV71_9BACT</name>
<dbReference type="SUPFAM" id="SSF51621">
    <property type="entry name" value="Phosphoenolpyruvate/pyruvate domain"/>
    <property type="match status" value="1"/>
</dbReference>
<evidence type="ECO:0000256" key="12">
    <source>
        <dbReference type="NCBIfam" id="TIGR01064"/>
    </source>
</evidence>
<comment type="catalytic activity">
    <reaction evidence="13">
        <text>pyruvate + ATP = phosphoenolpyruvate + ADP + H(+)</text>
        <dbReference type="Rhea" id="RHEA:18157"/>
        <dbReference type="ChEBI" id="CHEBI:15361"/>
        <dbReference type="ChEBI" id="CHEBI:15378"/>
        <dbReference type="ChEBI" id="CHEBI:30616"/>
        <dbReference type="ChEBI" id="CHEBI:58702"/>
        <dbReference type="ChEBI" id="CHEBI:456216"/>
        <dbReference type="EC" id="2.7.1.40"/>
    </reaction>
</comment>
<evidence type="ECO:0000256" key="4">
    <source>
        <dbReference type="ARBA" id="ARBA00022679"/>
    </source>
</evidence>
<dbReference type="InterPro" id="IPR015806">
    <property type="entry name" value="Pyrv_Knase_insert_dom_sf"/>
</dbReference>
<dbReference type="GO" id="GO:0004743">
    <property type="term" value="F:pyruvate kinase activity"/>
    <property type="evidence" value="ECO:0007669"/>
    <property type="project" value="UniProtKB-UniRule"/>
</dbReference>
<dbReference type="NCBIfam" id="TIGR01064">
    <property type="entry name" value="pyruv_kin"/>
    <property type="match status" value="1"/>
</dbReference>
<feature type="domain" description="Pyruvate kinase barrel" evidence="14">
    <location>
        <begin position="1"/>
        <end position="327"/>
    </location>
</feature>
<dbReference type="GO" id="GO:0016301">
    <property type="term" value="F:kinase activity"/>
    <property type="evidence" value="ECO:0007669"/>
    <property type="project" value="UniProtKB-KW"/>
</dbReference>
<proteinExistence type="inferred from homology"/>
<evidence type="ECO:0000256" key="6">
    <source>
        <dbReference type="ARBA" id="ARBA00022741"/>
    </source>
</evidence>
<dbReference type="InterPro" id="IPR015813">
    <property type="entry name" value="Pyrv/PenolPyrv_kinase-like_dom"/>
</dbReference>
<keyword evidence="4 13" id="KW-0808">Transferase</keyword>
<evidence type="ECO:0000256" key="5">
    <source>
        <dbReference type="ARBA" id="ARBA00022723"/>
    </source>
</evidence>
<dbReference type="InterPro" id="IPR001697">
    <property type="entry name" value="Pyr_Knase"/>
</dbReference>
<dbReference type="FunFam" id="2.40.33.10:FF:000001">
    <property type="entry name" value="Pyruvate kinase"/>
    <property type="match status" value="1"/>
</dbReference>
<keyword evidence="7 13" id="KW-0418">Kinase</keyword>
<dbReference type="PANTHER" id="PTHR11817">
    <property type="entry name" value="PYRUVATE KINASE"/>
    <property type="match status" value="1"/>
</dbReference>
<evidence type="ECO:0000256" key="8">
    <source>
        <dbReference type="ARBA" id="ARBA00022840"/>
    </source>
</evidence>
<comment type="similarity">
    <text evidence="2 13">Belongs to the pyruvate kinase family.</text>
</comment>
<evidence type="ECO:0000313" key="16">
    <source>
        <dbReference type="EMBL" id="CAA9420505.1"/>
    </source>
</evidence>
<dbReference type="Gene3D" id="3.20.20.60">
    <property type="entry name" value="Phosphoenolpyruvate-binding domains"/>
    <property type="match status" value="1"/>
</dbReference>
<dbReference type="EC" id="2.7.1.40" evidence="3 12"/>
<evidence type="ECO:0000256" key="1">
    <source>
        <dbReference type="ARBA" id="ARBA00004997"/>
    </source>
</evidence>
<dbReference type="InterPro" id="IPR040442">
    <property type="entry name" value="Pyrv_kinase-like_dom_sf"/>
</dbReference>
<sequence>MRRAKILATLGPATNTQEKIEQLINAGLNAVRINMSHGTQDEHDETIRMARAAAKRLDMPLAILVDLSGPKIRTGRLKEGTTVFLETGARFVITSREVEGTAEEVSTNYKELPKLVETGARILLDDGAIELVVESDTETDVVTRVVSGGLLAERKGINLPNTSLPIPSLTEKDRVDLDWAMKQNADYIALSFVRRAEDCKEARDLIKKSHQRALGRPLLVAKIEKAEAIENLDAILKETDGVMVARGDLGVETSAELVPVYQKQIIEKAVLNDKFVITATQMLQSMIVSPRPTRAEASDVANAVWDGTDAVMLSAETAAGQYPVESVATMKRIIDSAETVKTGKLKRPVKFMEAPTGRTSQALCKAAAICAREITTDKVAVFTESGLMARRLSSVRSGLQTFALTNSDDVRNQLALIWGVKPFCHNDKETTETMLDEGEKTLLDAAVVTRGETIVMMAGRLSGLGLSSSVIVWTIGEDTPRR</sequence>
<keyword evidence="11 16" id="KW-0670">Pyruvate</keyword>
<dbReference type="SUPFAM" id="SSF52935">
    <property type="entry name" value="PK C-terminal domain-like"/>
    <property type="match status" value="1"/>
</dbReference>
<keyword evidence="8" id="KW-0067">ATP-binding</keyword>
<dbReference type="UniPathway" id="UPA00109">
    <property type="reaction ID" value="UER00188"/>
</dbReference>
<gene>
    <name evidence="16" type="ORF">AVDCRST_MAG74-2933</name>
</gene>